<evidence type="ECO:0000313" key="3">
    <source>
        <dbReference type="Proteomes" id="UP000016762"/>
    </source>
</evidence>
<dbReference type="EMBL" id="AWXE01000003">
    <property type="protein sequence ID" value="ERL47056.1"/>
    <property type="molecule type" value="Genomic_DNA"/>
</dbReference>
<dbReference type="GO" id="GO:0004642">
    <property type="term" value="F:phosphoribosylformylglycinamidine synthase activity"/>
    <property type="evidence" value="ECO:0007669"/>
    <property type="project" value="UniProtKB-EC"/>
</dbReference>
<dbReference type="RefSeq" id="WP_021777009.1">
    <property type="nucleotide sequence ID" value="NZ_AWXE01000003.1"/>
</dbReference>
<proteinExistence type="predicted"/>
<accession>U2XW48</accession>
<dbReference type="AlphaFoldDB" id="U2XW48"/>
<feature type="signal peptide" evidence="1">
    <location>
        <begin position="1"/>
        <end position="23"/>
    </location>
</feature>
<dbReference type="STRING" id="1397666.RS24_00997"/>
<evidence type="ECO:0000256" key="1">
    <source>
        <dbReference type="SAM" id="SignalP"/>
    </source>
</evidence>
<dbReference type="EC" id="6.3.5.3" evidence="2"/>
<keyword evidence="3" id="KW-1185">Reference proteome</keyword>
<feature type="chain" id="PRO_5004637190" evidence="1">
    <location>
        <begin position="24"/>
        <end position="129"/>
    </location>
</feature>
<keyword evidence="1" id="KW-0732">Signal</keyword>
<protein>
    <submittedName>
        <fullName evidence="2">Phosphoribosylformylglycinamidine synthase 1 protein</fullName>
        <ecNumber evidence="2">6.3.5.3</ecNumber>
    </submittedName>
</protein>
<sequence>MRLNIFKYFIVFFGIFSASQALPQVLANKDDLIFIYKNKCPGDADKSLKYLNKVMAYERENSPYKHDVSCGIYGDGDVGCVDRTESWELRKKITNWQENSPEWTALISAAWRACGIEDYAYSENIMTIK</sequence>
<dbReference type="Proteomes" id="UP000016762">
    <property type="component" value="Unassembled WGS sequence"/>
</dbReference>
<keyword evidence="2" id="KW-0436">Ligase</keyword>
<organism evidence="2 3">
    <name type="scientific">Candidatus Micropelagius thuwalensis</name>
    <dbReference type="NCBI Taxonomy" id="1397666"/>
    <lineage>
        <taxon>Bacteria</taxon>
        <taxon>Pseudomonadati</taxon>
        <taxon>Pseudomonadota</taxon>
        <taxon>Alphaproteobacteria</taxon>
        <taxon>PS1 clade</taxon>
        <taxon>Candidatus Micropelagius</taxon>
    </lineage>
</organism>
<name>U2XW48_9PROT</name>
<comment type="caution">
    <text evidence="2">The sequence shown here is derived from an EMBL/GenBank/DDBJ whole genome shotgun (WGS) entry which is preliminary data.</text>
</comment>
<reference evidence="2 3" key="1">
    <citation type="journal article" date="2014" name="FEMS Microbiol. Ecol.">
        <title>Genomic differentiation among two strains of the PS1 clade isolated from geographically separated marine habitats.</title>
        <authorList>
            <person name="Jimenez-Infante F."/>
            <person name="Ngugi D.K."/>
            <person name="Alam I."/>
            <person name="Rashid M."/>
            <person name="Baalawi W."/>
            <person name="Kamau A.A."/>
            <person name="Bajic V.B."/>
            <person name="Stingl U."/>
        </authorList>
    </citation>
    <scope>NUCLEOTIDE SEQUENCE [LARGE SCALE GENOMIC DNA]</scope>
    <source>
        <strain evidence="2 3">RS24</strain>
    </source>
</reference>
<evidence type="ECO:0000313" key="2">
    <source>
        <dbReference type="EMBL" id="ERL47056.1"/>
    </source>
</evidence>
<gene>
    <name evidence="2" type="primary">purQ</name>
    <name evidence="2" type="ORF">RS24_00997</name>
</gene>